<organism evidence="7 8">
    <name type="scientific">Citricoccus alkalitolerans</name>
    <dbReference type="NCBI Taxonomy" id="246603"/>
    <lineage>
        <taxon>Bacteria</taxon>
        <taxon>Bacillati</taxon>
        <taxon>Actinomycetota</taxon>
        <taxon>Actinomycetes</taxon>
        <taxon>Micrococcales</taxon>
        <taxon>Micrococcaceae</taxon>
        <taxon>Citricoccus</taxon>
    </lineage>
</organism>
<feature type="domain" description="Major facilitator superfamily (MFS) profile" evidence="6">
    <location>
        <begin position="18"/>
        <end position="402"/>
    </location>
</feature>
<gene>
    <name evidence="7" type="ORF">ACFO0K_03945</name>
</gene>
<feature type="transmembrane region" description="Helical" evidence="5">
    <location>
        <begin position="352"/>
        <end position="373"/>
    </location>
</feature>
<feature type="transmembrane region" description="Helical" evidence="5">
    <location>
        <begin position="109"/>
        <end position="131"/>
    </location>
</feature>
<comment type="subcellular location">
    <subcellularLocation>
        <location evidence="1">Cell membrane</location>
        <topology evidence="1">Multi-pass membrane protein</topology>
    </subcellularLocation>
</comment>
<evidence type="ECO:0000256" key="2">
    <source>
        <dbReference type="ARBA" id="ARBA00022692"/>
    </source>
</evidence>
<feature type="transmembrane region" description="Helical" evidence="5">
    <location>
        <begin position="174"/>
        <end position="194"/>
    </location>
</feature>
<dbReference type="RefSeq" id="WP_344229413.1">
    <property type="nucleotide sequence ID" value="NZ_BAAALH010000002.1"/>
</dbReference>
<dbReference type="SUPFAM" id="SSF103473">
    <property type="entry name" value="MFS general substrate transporter"/>
    <property type="match status" value="1"/>
</dbReference>
<feature type="transmembrane region" description="Helical" evidence="5">
    <location>
        <begin position="20"/>
        <end position="42"/>
    </location>
</feature>
<evidence type="ECO:0000313" key="7">
    <source>
        <dbReference type="EMBL" id="MFC4428829.1"/>
    </source>
</evidence>
<feature type="transmembrane region" description="Helical" evidence="5">
    <location>
        <begin position="259"/>
        <end position="278"/>
    </location>
</feature>
<accession>A0ABV8XTB5</accession>
<name>A0ABV8XTB5_9MICC</name>
<dbReference type="InterPro" id="IPR011701">
    <property type="entry name" value="MFS"/>
</dbReference>
<feature type="transmembrane region" description="Helical" evidence="5">
    <location>
        <begin position="143"/>
        <end position="162"/>
    </location>
</feature>
<dbReference type="PROSITE" id="PS50850">
    <property type="entry name" value="MFS"/>
    <property type="match status" value="1"/>
</dbReference>
<evidence type="ECO:0000256" key="1">
    <source>
        <dbReference type="ARBA" id="ARBA00004651"/>
    </source>
</evidence>
<evidence type="ECO:0000256" key="3">
    <source>
        <dbReference type="ARBA" id="ARBA00022989"/>
    </source>
</evidence>
<dbReference type="InterPro" id="IPR036259">
    <property type="entry name" value="MFS_trans_sf"/>
</dbReference>
<feature type="transmembrane region" description="Helical" evidence="5">
    <location>
        <begin position="215"/>
        <end position="239"/>
    </location>
</feature>
<feature type="transmembrane region" description="Helical" evidence="5">
    <location>
        <begin position="54"/>
        <end position="73"/>
    </location>
</feature>
<dbReference type="CDD" id="cd17489">
    <property type="entry name" value="MFS_YfcJ_like"/>
    <property type="match status" value="1"/>
</dbReference>
<feature type="transmembrane region" description="Helical" evidence="5">
    <location>
        <begin position="379"/>
        <end position="397"/>
    </location>
</feature>
<keyword evidence="4 5" id="KW-0472">Membrane</keyword>
<proteinExistence type="predicted"/>
<dbReference type="InterPro" id="IPR052714">
    <property type="entry name" value="MFS_Exporter"/>
</dbReference>
<keyword evidence="3 5" id="KW-1133">Transmembrane helix</keyword>
<reference evidence="8" key="1">
    <citation type="journal article" date="2019" name="Int. J. Syst. Evol. Microbiol.">
        <title>The Global Catalogue of Microorganisms (GCM) 10K type strain sequencing project: providing services to taxonomists for standard genome sequencing and annotation.</title>
        <authorList>
            <consortium name="The Broad Institute Genomics Platform"/>
            <consortium name="The Broad Institute Genome Sequencing Center for Infectious Disease"/>
            <person name="Wu L."/>
            <person name="Ma J."/>
        </authorList>
    </citation>
    <scope>NUCLEOTIDE SEQUENCE [LARGE SCALE GENOMIC DNA]</scope>
    <source>
        <strain evidence="8">CGMCC 1.12125</strain>
    </source>
</reference>
<feature type="transmembrane region" description="Helical" evidence="5">
    <location>
        <begin position="85"/>
        <end position="103"/>
    </location>
</feature>
<keyword evidence="2 5" id="KW-0812">Transmembrane</keyword>
<comment type="caution">
    <text evidence="7">The sequence shown here is derived from an EMBL/GenBank/DDBJ whole genome shotgun (WGS) entry which is preliminary data.</text>
</comment>
<feature type="transmembrane region" description="Helical" evidence="5">
    <location>
        <begin position="314"/>
        <end position="340"/>
    </location>
</feature>
<dbReference type="InterPro" id="IPR005829">
    <property type="entry name" value="Sugar_transporter_CS"/>
</dbReference>
<dbReference type="Pfam" id="PF07690">
    <property type="entry name" value="MFS_1"/>
    <property type="match status" value="1"/>
</dbReference>
<dbReference type="PROSITE" id="PS00216">
    <property type="entry name" value="SUGAR_TRANSPORT_1"/>
    <property type="match status" value="1"/>
</dbReference>
<protein>
    <submittedName>
        <fullName evidence="7">MFS transporter</fullName>
    </submittedName>
</protein>
<evidence type="ECO:0000259" key="6">
    <source>
        <dbReference type="PROSITE" id="PS50850"/>
    </source>
</evidence>
<sequence length="413" mass="43632">MSSASSVPQPPRLLWSRNFVLAAVTNLFLAMVFYLLVTAMALYAVNEFQATDMLSGLAVSAFVLGAVVSRLVTGQAMEIIGRKRVLVASLALFLVASALYLMADDLGLLITVRLIHGLAFGGASTVLATAVQGMIPPRRRSEGTGWFGTSTTVGTALGPLLAFQLTDRFGFDSLFYLCTAFSVCGLVAGLVVRLPRAQHHQQGQQNQQKSLRPRFSLRGVISLPALPVSLVMLMAGLAYSGVLAFLNGYAQEQGISSTIASAYFMVYAMVLVLSRFVVGTMQDRYGDNSVMFPLLTCLVSGMAVLALWPANGGFLVAAALCALGFGALLTSLQSVAATVVPPFQIGVATSTYFLMLDIGTGLGPVVLGALLPATGFSGMYLLLSGFLVLAMVVYWFAHGRRRAGGATAPSMPR</sequence>
<dbReference type="Gene3D" id="1.20.1250.20">
    <property type="entry name" value="MFS general substrate transporter like domains"/>
    <property type="match status" value="1"/>
</dbReference>
<dbReference type="EMBL" id="JBHSEN010000001">
    <property type="protein sequence ID" value="MFC4428829.1"/>
    <property type="molecule type" value="Genomic_DNA"/>
</dbReference>
<dbReference type="Proteomes" id="UP001595965">
    <property type="component" value="Unassembled WGS sequence"/>
</dbReference>
<dbReference type="PANTHER" id="PTHR23531:SF1">
    <property type="entry name" value="QUINOLENE RESISTANCE PROTEIN NORA"/>
    <property type="match status" value="1"/>
</dbReference>
<evidence type="ECO:0000256" key="5">
    <source>
        <dbReference type="SAM" id="Phobius"/>
    </source>
</evidence>
<evidence type="ECO:0000313" key="8">
    <source>
        <dbReference type="Proteomes" id="UP001595965"/>
    </source>
</evidence>
<keyword evidence="8" id="KW-1185">Reference proteome</keyword>
<dbReference type="PANTHER" id="PTHR23531">
    <property type="entry name" value="QUINOLENE RESISTANCE PROTEIN NORA"/>
    <property type="match status" value="1"/>
</dbReference>
<dbReference type="InterPro" id="IPR020846">
    <property type="entry name" value="MFS_dom"/>
</dbReference>
<feature type="transmembrane region" description="Helical" evidence="5">
    <location>
        <begin position="290"/>
        <end position="308"/>
    </location>
</feature>
<evidence type="ECO:0000256" key="4">
    <source>
        <dbReference type="ARBA" id="ARBA00023136"/>
    </source>
</evidence>